<evidence type="ECO:0000256" key="5">
    <source>
        <dbReference type="ARBA" id="ARBA00022692"/>
    </source>
</evidence>
<evidence type="ECO:0000313" key="10">
    <source>
        <dbReference type="EMBL" id="QEA03780.1"/>
    </source>
</evidence>
<evidence type="ECO:0000256" key="7">
    <source>
        <dbReference type="ARBA" id="ARBA00023136"/>
    </source>
</evidence>
<dbReference type="Gene3D" id="3.40.30.10">
    <property type="entry name" value="Glutaredoxin"/>
    <property type="match status" value="1"/>
</dbReference>
<evidence type="ECO:0000256" key="8">
    <source>
        <dbReference type="SAM" id="Phobius"/>
    </source>
</evidence>
<dbReference type="AlphaFoldDB" id="A0A5B8R5F7"/>
<accession>A0A5B8R5F7</accession>
<comment type="pathway">
    <text evidence="3">One-carbon metabolism; methylamine degradation.</text>
</comment>
<comment type="function">
    <text evidence="1">May be specifically involved in the processing, transport, and/or maturation of the MADH beta-subunit.</text>
</comment>
<protein>
    <recommendedName>
        <fullName evidence="4">Methylamine utilization protein MauD</fullName>
    </recommendedName>
</protein>
<dbReference type="GO" id="GO:0016020">
    <property type="term" value="C:membrane"/>
    <property type="evidence" value="ECO:0007669"/>
    <property type="project" value="UniProtKB-SubCell"/>
</dbReference>
<dbReference type="GO" id="GO:0016209">
    <property type="term" value="F:antioxidant activity"/>
    <property type="evidence" value="ECO:0007669"/>
    <property type="project" value="InterPro"/>
</dbReference>
<proteinExistence type="predicted"/>
<evidence type="ECO:0000256" key="4">
    <source>
        <dbReference type="ARBA" id="ARBA00019076"/>
    </source>
</evidence>
<dbReference type="GO" id="GO:0030416">
    <property type="term" value="P:methylamine metabolic process"/>
    <property type="evidence" value="ECO:0007669"/>
    <property type="project" value="InterPro"/>
</dbReference>
<dbReference type="InterPro" id="IPR013766">
    <property type="entry name" value="Thioredoxin_domain"/>
</dbReference>
<dbReference type="UniPathway" id="UPA00895"/>
<dbReference type="InterPro" id="IPR036249">
    <property type="entry name" value="Thioredoxin-like_sf"/>
</dbReference>
<reference evidence="10" key="1">
    <citation type="submission" date="2019-06" db="EMBL/GenBank/DDBJ databases">
        <authorList>
            <person name="Murdoch R.W."/>
            <person name="Fathepure B."/>
        </authorList>
    </citation>
    <scope>NUCLEOTIDE SEQUENCE</scope>
</reference>
<evidence type="ECO:0000259" key="9">
    <source>
        <dbReference type="PROSITE" id="PS51352"/>
    </source>
</evidence>
<dbReference type="InterPro" id="IPR000866">
    <property type="entry name" value="AhpC/TSA"/>
</dbReference>
<dbReference type="Pfam" id="PF00578">
    <property type="entry name" value="AhpC-TSA"/>
    <property type="match status" value="1"/>
</dbReference>
<dbReference type="InterPro" id="IPR013478">
    <property type="entry name" value="MeN_DH_accessory"/>
</dbReference>
<dbReference type="NCBIfam" id="TIGR02661">
    <property type="entry name" value="MauD"/>
    <property type="match status" value="1"/>
</dbReference>
<organism evidence="10">
    <name type="scientific">uncultured organism</name>
    <dbReference type="NCBI Taxonomy" id="155900"/>
    <lineage>
        <taxon>unclassified sequences</taxon>
        <taxon>environmental samples</taxon>
    </lineage>
</organism>
<dbReference type="GO" id="GO:0016491">
    <property type="term" value="F:oxidoreductase activity"/>
    <property type="evidence" value="ECO:0007669"/>
    <property type="project" value="InterPro"/>
</dbReference>
<keyword evidence="6 8" id="KW-1133">Transmembrane helix</keyword>
<dbReference type="EMBL" id="MN079076">
    <property type="protein sequence ID" value="QEA03780.1"/>
    <property type="molecule type" value="Genomic_DNA"/>
</dbReference>
<feature type="domain" description="Thioredoxin" evidence="9">
    <location>
        <begin position="49"/>
        <end position="181"/>
    </location>
</feature>
<keyword evidence="5 8" id="KW-0812">Transmembrane</keyword>
<dbReference type="SUPFAM" id="SSF52833">
    <property type="entry name" value="Thioredoxin-like"/>
    <property type="match status" value="1"/>
</dbReference>
<evidence type="ECO:0000256" key="1">
    <source>
        <dbReference type="ARBA" id="ARBA00003475"/>
    </source>
</evidence>
<evidence type="ECO:0000256" key="3">
    <source>
        <dbReference type="ARBA" id="ARBA00004856"/>
    </source>
</evidence>
<keyword evidence="7 8" id="KW-0472">Membrane</keyword>
<comment type="subcellular location">
    <subcellularLocation>
        <location evidence="2">Membrane</location>
        <topology evidence="2">Single-pass membrane protein</topology>
    </subcellularLocation>
</comment>
<gene>
    <name evidence="10" type="primary">mauD</name>
    <name evidence="10" type="ORF">KBTEX_00080</name>
</gene>
<evidence type="ECO:0000256" key="2">
    <source>
        <dbReference type="ARBA" id="ARBA00004167"/>
    </source>
</evidence>
<sequence length="215" mass="23227">MTNALIVSNVALWLAVLALGVLLMALVRQIGVLHERLGPAGALMIDKGPKVGEAAPIHESRDLAGEPVKIGGIQADQRSTLVFFLAPNCPVCKSLLPMLKSVAEQEADWLRLVFASDGDESDHRAFAEAQGLGGFPYLVSTELGMSYQIGKLPYAVILDSEGRISAKGLVNSREHIESLFHASELRLPSIQAWLERQKQAEADNQDNGGVRLHKA</sequence>
<evidence type="ECO:0000256" key="6">
    <source>
        <dbReference type="ARBA" id="ARBA00022989"/>
    </source>
</evidence>
<feature type="transmembrane region" description="Helical" evidence="8">
    <location>
        <begin position="6"/>
        <end position="27"/>
    </location>
</feature>
<dbReference type="PROSITE" id="PS51352">
    <property type="entry name" value="THIOREDOXIN_2"/>
    <property type="match status" value="1"/>
</dbReference>
<name>A0A5B8R5F7_9ZZZZ</name>